<gene>
    <name evidence="2" type="ORF">SAMN05192543_102600</name>
</gene>
<protein>
    <recommendedName>
        <fullName evidence="4">DUF3574 domain-containing protein</fullName>
    </recommendedName>
</protein>
<dbReference type="PROSITE" id="PS51257">
    <property type="entry name" value="PROKAR_LIPOPROTEIN"/>
    <property type="match status" value="1"/>
</dbReference>
<reference evidence="2 3" key="1">
    <citation type="submission" date="2016-10" db="EMBL/GenBank/DDBJ databases">
        <authorList>
            <person name="de Groot N.N."/>
        </authorList>
    </citation>
    <scope>NUCLEOTIDE SEQUENCE [LARGE SCALE GENOMIC DNA]</scope>
    <source>
        <strain evidence="2 3">LMG 23650</strain>
    </source>
</reference>
<feature type="chain" id="PRO_5011509970" description="DUF3574 domain-containing protein" evidence="1">
    <location>
        <begin position="31"/>
        <end position="172"/>
    </location>
</feature>
<name>A0A1I3GN01_9BURK</name>
<evidence type="ECO:0008006" key="4">
    <source>
        <dbReference type="Google" id="ProtNLM"/>
    </source>
</evidence>
<evidence type="ECO:0000313" key="2">
    <source>
        <dbReference type="EMBL" id="SFI24847.1"/>
    </source>
</evidence>
<sequence length="172" mass="18287">MQTLQIKMLVASLSLVALSACQLGGTQAGAAGAAGADTQTTNAAAAPVGASDPVSAAQLCPRVNGVQEVSAELLFGRNVKGRKPVSDKEIRQFLADVVTPRFPDGFTTWRTQGQWLDKDKNHVTKEESFVIQIVASGTQDTLDHISEVRNAYINQFHQESVGLVLTDACASF</sequence>
<feature type="signal peptide" evidence="1">
    <location>
        <begin position="1"/>
        <end position="30"/>
    </location>
</feature>
<evidence type="ECO:0000313" key="3">
    <source>
        <dbReference type="Proteomes" id="UP000199548"/>
    </source>
</evidence>
<dbReference type="EMBL" id="FOQU01000002">
    <property type="protein sequence ID" value="SFI24847.1"/>
    <property type="molecule type" value="Genomic_DNA"/>
</dbReference>
<dbReference type="AlphaFoldDB" id="A0A1I3GN01"/>
<organism evidence="2 3">
    <name type="scientific">Paraburkholderia megapolitana</name>
    <dbReference type="NCBI Taxonomy" id="420953"/>
    <lineage>
        <taxon>Bacteria</taxon>
        <taxon>Pseudomonadati</taxon>
        <taxon>Pseudomonadota</taxon>
        <taxon>Betaproteobacteria</taxon>
        <taxon>Burkholderiales</taxon>
        <taxon>Burkholderiaceae</taxon>
        <taxon>Paraburkholderia</taxon>
    </lineage>
</organism>
<keyword evidence="3" id="KW-1185">Reference proteome</keyword>
<evidence type="ECO:0000256" key="1">
    <source>
        <dbReference type="SAM" id="SignalP"/>
    </source>
</evidence>
<dbReference type="Pfam" id="PF12098">
    <property type="entry name" value="DUF3574"/>
    <property type="match status" value="1"/>
</dbReference>
<keyword evidence="1" id="KW-0732">Signal</keyword>
<dbReference type="RefSeq" id="WP_245811413.1">
    <property type="nucleotide sequence ID" value="NZ_CP041745.1"/>
</dbReference>
<dbReference type="STRING" id="420953.SAMN05192543_102600"/>
<accession>A0A1I3GN01</accession>
<dbReference type="Proteomes" id="UP000199548">
    <property type="component" value="Unassembled WGS sequence"/>
</dbReference>
<dbReference type="InterPro" id="IPR021957">
    <property type="entry name" value="DUF3574"/>
</dbReference>
<proteinExistence type="predicted"/>